<sequence length="289" mass="34053">MKKIISLICCLCFVLSNAQFKEKDYSKYKEKELIKELNLRDKSVFDLNIKIEELSKNNKSSELKKQNAELIDIITNTNNVYLYEIFENRYIKDKNYFNDVDIDDKTTSKIENSIVLVNTILAGKNCSSQDRSMGEKVLKLRTNYLKFIELEKEYQNVIKEKSNEQNTANLVSKLDVLQFDVDSKLDKRKQEYLGLLKNYSKYTCELNKDIAKLLKNPKQDNPLVENAYEKLKQNSGYKNYPYFIKIIDKVKNNHITYVENDDLPCLEKVEQKQNETVKDVQKTNEEKKQ</sequence>
<accession>A0A543G3H0</accession>
<dbReference type="AlphaFoldDB" id="A0A543G3H0"/>
<evidence type="ECO:0000313" key="2">
    <source>
        <dbReference type="Proteomes" id="UP000320773"/>
    </source>
</evidence>
<dbReference type="RefSeq" id="WP_133063176.1">
    <property type="nucleotide sequence ID" value="NZ_VFPJ01000001.1"/>
</dbReference>
<comment type="caution">
    <text evidence="1">The sequence shown here is derived from an EMBL/GenBank/DDBJ whole genome shotgun (WGS) entry which is preliminary data.</text>
</comment>
<name>A0A543G3H0_9FLAO</name>
<dbReference type="Proteomes" id="UP000320773">
    <property type="component" value="Unassembled WGS sequence"/>
</dbReference>
<evidence type="ECO:0000313" key="1">
    <source>
        <dbReference type="EMBL" id="TQM40595.1"/>
    </source>
</evidence>
<dbReference type="EMBL" id="VFPJ01000001">
    <property type="protein sequence ID" value="TQM40595.1"/>
    <property type="molecule type" value="Genomic_DNA"/>
</dbReference>
<organism evidence="1 2">
    <name type="scientific">Flavobacterium branchiophilum</name>
    <dbReference type="NCBI Taxonomy" id="55197"/>
    <lineage>
        <taxon>Bacteria</taxon>
        <taxon>Pseudomonadati</taxon>
        <taxon>Bacteroidota</taxon>
        <taxon>Flavobacteriia</taxon>
        <taxon>Flavobacteriales</taxon>
        <taxon>Flavobacteriaceae</taxon>
        <taxon>Flavobacterium</taxon>
    </lineage>
</organism>
<protein>
    <submittedName>
        <fullName evidence="1">Uncharacterized protein</fullName>
    </submittedName>
</protein>
<gene>
    <name evidence="1" type="ORF">BC670_1492</name>
</gene>
<reference evidence="1 2" key="1">
    <citation type="submission" date="2019-06" db="EMBL/GenBank/DDBJ databases">
        <title>Genomic Encyclopedia of Archaeal and Bacterial Type Strains, Phase II (KMG-II): from individual species to whole genera.</title>
        <authorList>
            <person name="Goeker M."/>
        </authorList>
    </citation>
    <scope>NUCLEOTIDE SEQUENCE [LARGE SCALE GENOMIC DNA]</scope>
    <source>
        <strain evidence="1 2">DSM 24789</strain>
    </source>
</reference>
<proteinExistence type="predicted"/>